<feature type="compositionally biased region" description="Polar residues" evidence="1">
    <location>
        <begin position="207"/>
        <end position="228"/>
    </location>
</feature>
<proteinExistence type="predicted"/>
<feature type="compositionally biased region" description="Low complexity" evidence="1">
    <location>
        <begin position="178"/>
        <end position="194"/>
    </location>
</feature>
<sequence>METRDYMVGETKRIINNVAHFEDKIKLTGFRVCNNQEYAIRSSAASLMHTNDRKTSASLRLICLHDNIVFSPPLYIDNIYHRQSIPHKNIIGFFLAPNYETRLVLVVQEESTRNINLYGIELSSVRKAHEITSLLGETHSPSVGESSNIAPSPTYSVSKSVNYFDQFLHENSSMINKLQKSDSSSVSPKSWNSKGKSDRGLEERRNISSTPTDSPMQNGFNRHSTWNSPKCGIRTPTKFPGIISSDIEYDWDDVMSPLRPKIPDDIDERISIGYYNDDTECDYSPKLSPKKTDHESDSSVPAPQNAWMENITYISNHPTKGSYVTSTGSVYMYVAQQVNPRTVWHHDTGASPVASGPPHLQDTSTHLKNCSKSTPPSFSPLDPDQPKVEPPSQLHRHPDPIPPKTKRRSVYCDRLSSAFVDISKAFDSASRNSIFRSAKAFGIPSPLVRYIAQSYANAVAVFPKFPGSLPQKRREGGALFLLLFIMTIESQTRSCGRVWKNCYEDKRPKDKNDGDLWGQKTLDDTFAEELITLLGPTDTVTHLGIPCTFKEIRVFNHRRNWLILLNEMTRTLLKRIK</sequence>
<dbReference type="GeneID" id="20316391"/>
<dbReference type="AlphaFoldDB" id="A0A075AIF8"/>
<feature type="domain" description="Trematode PH-like" evidence="2">
    <location>
        <begin position="17"/>
        <end position="140"/>
    </location>
</feature>
<dbReference type="RefSeq" id="XP_009164655.1">
    <property type="nucleotide sequence ID" value="XM_009166391.1"/>
</dbReference>
<evidence type="ECO:0000313" key="3">
    <source>
        <dbReference type="EMBL" id="KER31559.1"/>
    </source>
</evidence>
<feature type="region of interest" description="Disordered" evidence="1">
    <location>
        <begin position="282"/>
        <end position="302"/>
    </location>
</feature>
<gene>
    <name evidence="3" type="ORF">T265_02203</name>
</gene>
<dbReference type="EMBL" id="KL596644">
    <property type="protein sequence ID" value="KER31559.1"/>
    <property type="molecule type" value="Genomic_DNA"/>
</dbReference>
<accession>A0A075AIF8</accession>
<name>A0A075AIF8_OPIVI</name>
<protein>
    <recommendedName>
        <fullName evidence="2">Trematode PH-like domain-containing protein</fullName>
    </recommendedName>
</protein>
<dbReference type="Pfam" id="PF25356">
    <property type="entry name" value="PH_trem"/>
    <property type="match status" value="1"/>
</dbReference>
<organism evidence="3 4">
    <name type="scientific">Opisthorchis viverrini</name>
    <name type="common">Southeast Asian liver fluke</name>
    <dbReference type="NCBI Taxonomy" id="6198"/>
    <lineage>
        <taxon>Eukaryota</taxon>
        <taxon>Metazoa</taxon>
        <taxon>Spiralia</taxon>
        <taxon>Lophotrochozoa</taxon>
        <taxon>Platyhelminthes</taxon>
        <taxon>Trematoda</taxon>
        <taxon>Digenea</taxon>
        <taxon>Opisthorchiida</taxon>
        <taxon>Opisthorchiata</taxon>
        <taxon>Opisthorchiidae</taxon>
        <taxon>Opisthorchis</taxon>
    </lineage>
</organism>
<dbReference type="CTD" id="20316391"/>
<dbReference type="KEGG" id="ovi:T265_02203"/>
<feature type="compositionally biased region" description="Basic and acidic residues" evidence="1">
    <location>
        <begin position="195"/>
        <end position="206"/>
    </location>
</feature>
<feature type="region of interest" description="Disordered" evidence="1">
    <location>
        <begin position="345"/>
        <end position="408"/>
    </location>
</feature>
<feature type="region of interest" description="Disordered" evidence="1">
    <location>
        <begin position="178"/>
        <end position="228"/>
    </location>
</feature>
<feature type="compositionally biased region" description="Polar residues" evidence="1">
    <location>
        <begin position="361"/>
        <end position="376"/>
    </location>
</feature>
<dbReference type="Proteomes" id="UP000054324">
    <property type="component" value="Unassembled WGS sequence"/>
</dbReference>
<evidence type="ECO:0000259" key="2">
    <source>
        <dbReference type="Pfam" id="PF25356"/>
    </source>
</evidence>
<reference evidence="3 4" key="1">
    <citation type="submission" date="2013-11" db="EMBL/GenBank/DDBJ databases">
        <title>Opisthorchis viverrini - life in the bile duct.</title>
        <authorList>
            <person name="Young N.D."/>
            <person name="Nagarajan N."/>
            <person name="Lin S.J."/>
            <person name="Korhonen P.K."/>
            <person name="Jex A.R."/>
            <person name="Hall R.S."/>
            <person name="Safavi-Hemami H."/>
            <person name="Kaewkong W."/>
            <person name="Bertrand D."/>
            <person name="Gao S."/>
            <person name="Seet Q."/>
            <person name="Wongkham S."/>
            <person name="Teh B.T."/>
            <person name="Wongkham C."/>
            <person name="Intapan P.M."/>
            <person name="Maleewong W."/>
            <person name="Yang X."/>
            <person name="Hu M."/>
            <person name="Wang Z."/>
            <person name="Hofmann A."/>
            <person name="Sternberg P.W."/>
            <person name="Tan P."/>
            <person name="Wang J."/>
            <person name="Gasser R.B."/>
        </authorList>
    </citation>
    <scope>NUCLEOTIDE SEQUENCE [LARGE SCALE GENOMIC DNA]</scope>
</reference>
<keyword evidence="4" id="KW-1185">Reference proteome</keyword>
<dbReference type="OrthoDB" id="6229471at2759"/>
<evidence type="ECO:0000256" key="1">
    <source>
        <dbReference type="SAM" id="MobiDB-lite"/>
    </source>
</evidence>
<dbReference type="InterPro" id="IPR057376">
    <property type="entry name" value="PH_trem"/>
</dbReference>
<evidence type="ECO:0000313" key="4">
    <source>
        <dbReference type="Proteomes" id="UP000054324"/>
    </source>
</evidence>